<evidence type="ECO:0000259" key="6">
    <source>
        <dbReference type="Pfam" id="PF01694"/>
    </source>
</evidence>
<dbReference type="InterPro" id="IPR023826">
    <property type="entry name" value="Rhom-like_SP_proteobac"/>
</dbReference>
<keyword evidence="2 5" id="KW-0812">Transmembrane</keyword>
<feature type="transmembrane region" description="Helical" evidence="5">
    <location>
        <begin position="136"/>
        <end position="153"/>
    </location>
</feature>
<dbReference type="GO" id="GO:0016020">
    <property type="term" value="C:membrane"/>
    <property type="evidence" value="ECO:0007669"/>
    <property type="project" value="UniProtKB-SubCell"/>
</dbReference>
<dbReference type="AlphaFoldDB" id="A0A7Y0Q7S7"/>
<dbReference type="Gene3D" id="1.20.1540.10">
    <property type="entry name" value="Rhomboid-like"/>
    <property type="match status" value="1"/>
</dbReference>
<keyword evidence="7" id="KW-0378">Hydrolase</keyword>
<comment type="subcellular location">
    <subcellularLocation>
        <location evidence="1">Membrane</location>
        <topology evidence="1">Multi-pass membrane protein</topology>
    </subcellularLocation>
</comment>
<accession>A0A7Y0Q7S7</accession>
<evidence type="ECO:0000256" key="4">
    <source>
        <dbReference type="ARBA" id="ARBA00023136"/>
    </source>
</evidence>
<feature type="domain" description="Peptidase S54 rhomboid" evidence="6">
    <location>
        <begin position="46"/>
        <end position="186"/>
    </location>
</feature>
<dbReference type="Pfam" id="PF01694">
    <property type="entry name" value="Rhomboid"/>
    <property type="match status" value="1"/>
</dbReference>
<comment type="caution">
    <text evidence="7">The sequence shown here is derived from an EMBL/GenBank/DDBJ whole genome shotgun (WGS) entry which is preliminary data.</text>
</comment>
<evidence type="ECO:0000313" key="7">
    <source>
        <dbReference type="EMBL" id="NMP32511.1"/>
    </source>
</evidence>
<name>A0A7Y0Q7S7_9GAMM</name>
<dbReference type="RefSeq" id="WP_169075838.1">
    <property type="nucleotide sequence ID" value="NZ_JABBXH010000004.1"/>
</dbReference>
<evidence type="ECO:0000313" key="8">
    <source>
        <dbReference type="Proteomes" id="UP000568664"/>
    </source>
</evidence>
<keyword evidence="8" id="KW-1185">Reference proteome</keyword>
<proteinExistence type="predicted"/>
<gene>
    <name evidence="7" type="primary">rrtA</name>
    <name evidence="7" type="ORF">HII17_13155</name>
</gene>
<feature type="transmembrane region" description="Helical" evidence="5">
    <location>
        <begin position="87"/>
        <end position="105"/>
    </location>
</feature>
<dbReference type="InterPro" id="IPR022764">
    <property type="entry name" value="Peptidase_S54_rhomboid_dom"/>
</dbReference>
<dbReference type="NCBIfam" id="TIGR03902">
    <property type="entry name" value="rhom_GG_sort"/>
    <property type="match status" value="1"/>
</dbReference>
<keyword evidence="3 5" id="KW-1133">Transmembrane helix</keyword>
<dbReference type="EMBL" id="JABBXH010000004">
    <property type="protein sequence ID" value="NMP32511.1"/>
    <property type="molecule type" value="Genomic_DNA"/>
</dbReference>
<evidence type="ECO:0000256" key="5">
    <source>
        <dbReference type="SAM" id="Phobius"/>
    </source>
</evidence>
<evidence type="ECO:0000256" key="3">
    <source>
        <dbReference type="ARBA" id="ARBA00022989"/>
    </source>
</evidence>
<sequence length="195" mass="22033">MLSNLLFNKYSSIIPSSLIALTAIICYCLSDYSASFDYHKSAIFSGEVWRLFTGHVFHTNNYHLLLNLAGLAMLTLLHRQFYTPRTFCLLVLFCMTFISIALLMLSDLEHYVGLSGVLHSLFVWGALKDIANNEKTGFFLFMGIWLKVIYEQIKGPSPEIAELINASVAIDAHLYGAIAGTLYFVLVKILMKYQK</sequence>
<organism evidence="7 8">
    <name type="scientific">Thalassotalea algicola</name>
    <dbReference type="NCBI Taxonomy" id="2716224"/>
    <lineage>
        <taxon>Bacteria</taxon>
        <taxon>Pseudomonadati</taxon>
        <taxon>Pseudomonadota</taxon>
        <taxon>Gammaproteobacteria</taxon>
        <taxon>Alteromonadales</taxon>
        <taxon>Colwelliaceae</taxon>
        <taxon>Thalassotalea</taxon>
    </lineage>
</organism>
<evidence type="ECO:0000256" key="2">
    <source>
        <dbReference type="ARBA" id="ARBA00022692"/>
    </source>
</evidence>
<dbReference type="Proteomes" id="UP000568664">
    <property type="component" value="Unassembled WGS sequence"/>
</dbReference>
<dbReference type="InterPro" id="IPR035952">
    <property type="entry name" value="Rhomboid-like_sf"/>
</dbReference>
<feature type="transmembrane region" description="Helical" evidence="5">
    <location>
        <begin position="111"/>
        <end position="127"/>
    </location>
</feature>
<dbReference type="GO" id="GO:0004252">
    <property type="term" value="F:serine-type endopeptidase activity"/>
    <property type="evidence" value="ECO:0007669"/>
    <property type="project" value="InterPro"/>
</dbReference>
<evidence type="ECO:0000256" key="1">
    <source>
        <dbReference type="ARBA" id="ARBA00004141"/>
    </source>
</evidence>
<feature type="transmembrane region" description="Helical" evidence="5">
    <location>
        <begin position="173"/>
        <end position="191"/>
    </location>
</feature>
<keyword evidence="4 5" id="KW-0472">Membrane</keyword>
<dbReference type="EC" id="3.4.21.-" evidence="7"/>
<protein>
    <submittedName>
        <fullName evidence="7">Rhombosortase</fullName>
        <ecNumber evidence="7">3.4.21.-</ecNumber>
    </submittedName>
</protein>
<feature type="transmembrane region" description="Helical" evidence="5">
    <location>
        <begin position="12"/>
        <end position="30"/>
    </location>
</feature>
<reference evidence="7 8" key="1">
    <citation type="submission" date="2020-04" db="EMBL/GenBank/DDBJ databases">
        <title>Thalassotalea sp. M1531, isolated from the surface of marine red alga.</title>
        <authorList>
            <person name="Pang L."/>
            <person name="Lu D.-C."/>
        </authorList>
    </citation>
    <scope>NUCLEOTIDE SEQUENCE [LARGE SCALE GENOMIC DNA]</scope>
    <source>
        <strain evidence="7 8">M1531</strain>
    </source>
</reference>
<dbReference type="SUPFAM" id="SSF144091">
    <property type="entry name" value="Rhomboid-like"/>
    <property type="match status" value="1"/>
</dbReference>